<evidence type="ECO:0000313" key="9">
    <source>
        <dbReference type="Proteomes" id="UP001188597"/>
    </source>
</evidence>
<keyword evidence="9" id="KW-1185">Reference proteome</keyword>
<sequence length="580" mass="64264">METSMTGSQKQPSKGGWKSAIFIIFVHFAMAVVEMGERFAYYGVSGNLITYLTNVMGESTAVAAKNVNTWHGVAAVFPLLGAFLADSYLGRFRTIVISSIVYLMVGISGLVILTASVSAIPLEHRRAVFFVALYMLTIGEGGHKPCVQTFAADQFDEEVVKEREAKSSFFNWWYLGIVFAATLATLVVIYVQDYVGWAIGFGMPAVAVAIALAVFLIGGRTYRREAPIGSPFTRVAQVFVAAARKWRMSGTDDRRNVCYDDNGMIDTEDQTSVRTLARTDHFRFLEKATIMDETDTKSEKRNYWRLCSVNQVEEVKLLLDLVPLWLSCLMFAVVIAQLSTFFTKQGSTMITSIGSFHVPAASLQVTTGLTILIAVPVYDRVLVPLARKHLSHPSGITTLQRMGVGILFSILTMVVAALVEHKRLSVAKVYGLLDRPKSTVPMKVWWLLPQYILCGLSDVFTIVGMQELFYDQMPEGMRSLGAAVYLSIVGVGSFLSSGVISLVQVISVRWSGHEWLGGENLNGAHLDYFYWVLAGLSCLSLCFYVWVAKGFVYKKVEWNDDGKELKGMTTQTEIGKNMHV</sequence>
<dbReference type="Pfam" id="PF00854">
    <property type="entry name" value="PTR2"/>
    <property type="match status" value="1"/>
</dbReference>
<organism evidence="8 9">
    <name type="scientific">Escallonia herrerae</name>
    <dbReference type="NCBI Taxonomy" id="1293975"/>
    <lineage>
        <taxon>Eukaryota</taxon>
        <taxon>Viridiplantae</taxon>
        <taxon>Streptophyta</taxon>
        <taxon>Embryophyta</taxon>
        <taxon>Tracheophyta</taxon>
        <taxon>Spermatophyta</taxon>
        <taxon>Magnoliopsida</taxon>
        <taxon>eudicotyledons</taxon>
        <taxon>Gunneridae</taxon>
        <taxon>Pentapetalae</taxon>
        <taxon>asterids</taxon>
        <taxon>campanulids</taxon>
        <taxon>Escalloniales</taxon>
        <taxon>Escalloniaceae</taxon>
        <taxon>Escallonia</taxon>
    </lineage>
</organism>
<proteinExistence type="inferred from homology"/>
<dbReference type="InterPro" id="IPR000109">
    <property type="entry name" value="POT_fam"/>
</dbReference>
<dbReference type="EMBL" id="JAVXUP010000558">
    <property type="protein sequence ID" value="KAK3025250.1"/>
    <property type="molecule type" value="Genomic_DNA"/>
</dbReference>
<evidence type="ECO:0000256" key="7">
    <source>
        <dbReference type="SAM" id="Phobius"/>
    </source>
</evidence>
<dbReference type="AlphaFoldDB" id="A0AA88WNT5"/>
<feature type="transmembrane region" description="Helical" evidence="7">
    <location>
        <begin position="95"/>
        <end position="120"/>
    </location>
</feature>
<feature type="transmembrane region" description="Helical" evidence="7">
    <location>
        <begin position="528"/>
        <end position="547"/>
    </location>
</feature>
<protein>
    <submittedName>
        <fullName evidence="8">Uncharacterized protein</fullName>
    </submittedName>
</protein>
<reference evidence="8" key="1">
    <citation type="submission" date="2022-12" db="EMBL/GenBank/DDBJ databases">
        <title>Draft genome assemblies for two species of Escallonia (Escalloniales).</title>
        <authorList>
            <person name="Chanderbali A."/>
            <person name="Dervinis C."/>
            <person name="Anghel I."/>
            <person name="Soltis D."/>
            <person name="Soltis P."/>
            <person name="Zapata F."/>
        </authorList>
    </citation>
    <scope>NUCLEOTIDE SEQUENCE</scope>
    <source>
        <strain evidence="8">UCBG64.0493</strain>
        <tissue evidence="8">Leaf</tissue>
    </source>
</reference>
<feature type="transmembrane region" description="Helical" evidence="7">
    <location>
        <begin position="399"/>
        <end position="419"/>
    </location>
</feature>
<dbReference type="GO" id="GO:0022857">
    <property type="term" value="F:transmembrane transporter activity"/>
    <property type="evidence" value="ECO:0007669"/>
    <property type="project" value="InterPro"/>
</dbReference>
<feature type="transmembrane region" description="Helical" evidence="7">
    <location>
        <begin position="172"/>
        <end position="191"/>
    </location>
</feature>
<evidence type="ECO:0000256" key="5">
    <source>
        <dbReference type="ARBA" id="ARBA00023136"/>
    </source>
</evidence>
<comment type="subcellular location">
    <subcellularLocation>
        <location evidence="1">Membrane</location>
        <topology evidence="1">Multi-pass membrane protein</topology>
    </subcellularLocation>
</comment>
<evidence type="ECO:0000256" key="2">
    <source>
        <dbReference type="ARBA" id="ARBA00005982"/>
    </source>
</evidence>
<dbReference type="SUPFAM" id="SSF103473">
    <property type="entry name" value="MFS general substrate transporter"/>
    <property type="match status" value="1"/>
</dbReference>
<evidence type="ECO:0000256" key="1">
    <source>
        <dbReference type="ARBA" id="ARBA00004141"/>
    </source>
</evidence>
<comment type="similarity">
    <text evidence="6">Belongs to the major facilitator superfamily. Phosphate:H(+) symporter (TC 2.A.1.9) family.</text>
</comment>
<feature type="transmembrane region" description="Helical" evidence="7">
    <location>
        <begin position="358"/>
        <end position="378"/>
    </location>
</feature>
<comment type="caution">
    <text evidence="8">The sequence shown here is derived from an EMBL/GenBank/DDBJ whole genome shotgun (WGS) entry which is preliminary data.</text>
</comment>
<feature type="transmembrane region" description="Helical" evidence="7">
    <location>
        <begin position="69"/>
        <end position="89"/>
    </location>
</feature>
<feature type="transmembrane region" description="Helical" evidence="7">
    <location>
        <begin position="197"/>
        <end position="217"/>
    </location>
</feature>
<dbReference type="Gene3D" id="1.20.1250.20">
    <property type="entry name" value="MFS general substrate transporter like domains"/>
    <property type="match status" value="1"/>
</dbReference>
<keyword evidence="5 7" id="KW-0472">Membrane</keyword>
<evidence type="ECO:0000313" key="8">
    <source>
        <dbReference type="EMBL" id="KAK3025250.1"/>
    </source>
</evidence>
<feature type="transmembrane region" description="Helical" evidence="7">
    <location>
        <begin position="317"/>
        <end position="338"/>
    </location>
</feature>
<evidence type="ECO:0000256" key="3">
    <source>
        <dbReference type="ARBA" id="ARBA00022692"/>
    </source>
</evidence>
<feature type="transmembrane region" description="Helical" evidence="7">
    <location>
        <begin position="482"/>
        <end position="508"/>
    </location>
</feature>
<name>A0AA88WNT5_9ASTE</name>
<evidence type="ECO:0000256" key="4">
    <source>
        <dbReference type="ARBA" id="ARBA00022989"/>
    </source>
</evidence>
<dbReference type="GO" id="GO:0016020">
    <property type="term" value="C:membrane"/>
    <property type="evidence" value="ECO:0007669"/>
    <property type="project" value="UniProtKB-SubCell"/>
</dbReference>
<dbReference type="PANTHER" id="PTHR11654">
    <property type="entry name" value="OLIGOPEPTIDE TRANSPORTER-RELATED"/>
    <property type="match status" value="1"/>
</dbReference>
<feature type="transmembrane region" description="Helical" evidence="7">
    <location>
        <begin position="15"/>
        <end position="33"/>
    </location>
</feature>
<dbReference type="Proteomes" id="UP001188597">
    <property type="component" value="Unassembled WGS sequence"/>
</dbReference>
<keyword evidence="4 7" id="KW-1133">Transmembrane helix</keyword>
<feature type="transmembrane region" description="Helical" evidence="7">
    <location>
        <begin position="444"/>
        <end position="470"/>
    </location>
</feature>
<accession>A0AA88WNT5</accession>
<evidence type="ECO:0000256" key="6">
    <source>
        <dbReference type="ARBA" id="ARBA00044504"/>
    </source>
</evidence>
<comment type="similarity">
    <text evidence="2">Belongs to the major facilitator superfamily. Proton-dependent oligopeptide transporter (POT/PTR) (TC 2.A.17) family.</text>
</comment>
<keyword evidence="3 7" id="KW-0812">Transmembrane</keyword>
<dbReference type="InterPro" id="IPR036259">
    <property type="entry name" value="MFS_trans_sf"/>
</dbReference>
<gene>
    <name evidence="8" type="ORF">RJ639_044492</name>
</gene>